<dbReference type="Proteomes" id="UP000034764">
    <property type="component" value="Unassembled WGS sequence"/>
</dbReference>
<accession>A0A0G0RN24</accession>
<reference evidence="2 3" key="1">
    <citation type="journal article" date="2015" name="Nature">
        <title>rRNA introns, odd ribosomes, and small enigmatic genomes across a large radiation of phyla.</title>
        <authorList>
            <person name="Brown C.T."/>
            <person name="Hug L.A."/>
            <person name="Thomas B.C."/>
            <person name="Sharon I."/>
            <person name="Castelle C.J."/>
            <person name="Singh A."/>
            <person name="Wilkins M.J."/>
            <person name="Williams K.H."/>
            <person name="Banfield J.F."/>
        </authorList>
    </citation>
    <scope>NUCLEOTIDE SEQUENCE [LARGE SCALE GENOMIC DNA]</scope>
</reference>
<protein>
    <recommendedName>
        <fullName evidence="4">Type 4 fimbrial biogenesis protein PilX N-terminal domain-containing protein</fullName>
    </recommendedName>
</protein>
<comment type="caution">
    <text evidence="2">The sequence shown here is derived from an EMBL/GenBank/DDBJ whole genome shotgun (WGS) entry which is preliminary data.</text>
</comment>
<evidence type="ECO:0008006" key="4">
    <source>
        <dbReference type="Google" id="ProtNLM"/>
    </source>
</evidence>
<evidence type="ECO:0000313" key="3">
    <source>
        <dbReference type="Proteomes" id="UP000034764"/>
    </source>
</evidence>
<organism evidence="2 3">
    <name type="scientific">Candidatus Yanofskybacteria bacterium GW2011_GWD2_39_48</name>
    <dbReference type="NCBI Taxonomy" id="1619031"/>
    <lineage>
        <taxon>Bacteria</taxon>
        <taxon>Candidatus Yanofskyibacteriota</taxon>
    </lineage>
</organism>
<dbReference type="EMBL" id="LBXD01000003">
    <property type="protein sequence ID" value="KKR23945.1"/>
    <property type="molecule type" value="Genomic_DNA"/>
</dbReference>
<name>A0A0G0RN24_9BACT</name>
<feature type="transmembrane region" description="Helical" evidence="1">
    <location>
        <begin position="12"/>
        <end position="34"/>
    </location>
</feature>
<proteinExistence type="predicted"/>
<keyword evidence="1" id="KW-1133">Transmembrane helix</keyword>
<sequence length="130" mass="14333">MTSKIKQKGSILVFSVMILTILLTISITMAKIFIPKIRVATEAANSVSAIFAADTGIEWCLYTFRHDTNYAKPSMTNSAINYYSVYKGSDPIELSAAPFCGPEIVPMPNFRSVGTYAGVSRSMEIYRSEN</sequence>
<keyword evidence="1" id="KW-0472">Membrane</keyword>
<evidence type="ECO:0000256" key="1">
    <source>
        <dbReference type="SAM" id="Phobius"/>
    </source>
</evidence>
<dbReference type="AlphaFoldDB" id="A0A0G0RN24"/>
<gene>
    <name evidence="2" type="ORF">UT53_C0003G0010</name>
</gene>
<evidence type="ECO:0000313" key="2">
    <source>
        <dbReference type="EMBL" id="KKR23945.1"/>
    </source>
</evidence>
<keyword evidence="1" id="KW-0812">Transmembrane</keyword>